<feature type="transmembrane region" description="Helical" evidence="6">
    <location>
        <begin position="255"/>
        <end position="277"/>
    </location>
</feature>
<evidence type="ECO:0000256" key="3">
    <source>
        <dbReference type="ARBA" id="ARBA00022692"/>
    </source>
</evidence>
<feature type="transmembrane region" description="Helical" evidence="6">
    <location>
        <begin position="297"/>
        <end position="319"/>
    </location>
</feature>
<keyword evidence="3 6" id="KW-0812">Transmembrane</keyword>
<reference evidence="7" key="1">
    <citation type="submission" date="2022-05" db="EMBL/GenBank/DDBJ databases">
        <authorList>
            <person name="Jo J.-H."/>
            <person name="Im W.-T."/>
        </authorList>
    </citation>
    <scope>NUCLEOTIDE SEQUENCE</scope>
    <source>
        <strain evidence="7">RG327</strain>
    </source>
</reference>
<dbReference type="PANTHER" id="PTHR21716:SF64">
    <property type="entry name" value="AI-2 TRANSPORT PROTEIN TQSA"/>
    <property type="match status" value="1"/>
</dbReference>
<dbReference type="Proteomes" id="UP001165343">
    <property type="component" value="Unassembled WGS sequence"/>
</dbReference>
<organism evidence="7 8">
    <name type="scientific">Sphingomonas anseongensis</name>
    <dbReference type="NCBI Taxonomy" id="2908207"/>
    <lineage>
        <taxon>Bacteria</taxon>
        <taxon>Pseudomonadati</taxon>
        <taxon>Pseudomonadota</taxon>
        <taxon>Alphaproteobacteria</taxon>
        <taxon>Sphingomonadales</taxon>
        <taxon>Sphingomonadaceae</taxon>
        <taxon>Sphingomonas</taxon>
    </lineage>
</organism>
<accession>A0ABT0RCK2</accession>
<feature type="transmembrane region" description="Helical" evidence="6">
    <location>
        <begin position="192"/>
        <end position="214"/>
    </location>
</feature>
<evidence type="ECO:0000313" key="7">
    <source>
        <dbReference type="EMBL" id="MCL6677983.1"/>
    </source>
</evidence>
<evidence type="ECO:0000313" key="8">
    <source>
        <dbReference type="Proteomes" id="UP001165343"/>
    </source>
</evidence>
<dbReference type="EMBL" id="JAMGBC010000001">
    <property type="protein sequence ID" value="MCL6677983.1"/>
    <property type="molecule type" value="Genomic_DNA"/>
</dbReference>
<gene>
    <name evidence="7" type="ORF">LZ519_01425</name>
</gene>
<dbReference type="Pfam" id="PF01594">
    <property type="entry name" value="AI-2E_transport"/>
    <property type="match status" value="1"/>
</dbReference>
<feature type="transmembrane region" description="Helical" evidence="6">
    <location>
        <begin position="220"/>
        <end position="243"/>
    </location>
</feature>
<feature type="transmembrane region" description="Helical" evidence="6">
    <location>
        <begin position="28"/>
        <end position="49"/>
    </location>
</feature>
<feature type="transmembrane region" description="Helical" evidence="6">
    <location>
        <begin position="129"/>
        <end position="153"/>
    </location>
</feature>
<evidence type="ECO:0000256" key="5">
    <source>
        <dbReference type="ARBA" id="ARBA00023136"/>
    </source>
</evidence>
<dbReference type="InterPro" id="IPR002549">
    <property type="entry name" value="AI-2E-like"/>
</dbReference>
<comment type="similarity">
    <text evidence="2">Belongs to the autoinducer-2 exporter (AI-2E) (TC 2.A.86) family.</text>
</comment>
<evidence type="ECO:0000256" key="6">
    <source>
        <dbReference type="SAM" id="Phobius"/>
    </source>
</evidence>
<evidence type="ECO:0000256" key="4">
    <source>
        <dbReference type="ARBA" id="ARBA00022989"/>
    </source>
</evidence>
<comment type="subcellular location">
    <subcellularLocation>
        <location evidence="1">Membrane</location>
        <topology evidence="1">Multi-pass membrane protein</topology>
    </subcellularLocation>
</comment>
<keyword evidence="4 6" id="KW-1133">Transmembrane helix</keyword>
<protein>
    <submittedName>
        <fullName evidence="7">AI-2E family transporter</fullName>
    </submittedName>
</protein>
<evidence type="ECO:0000256" key="1">
    <source>
        <dbReference type="ARBA" id="ARBA00004141"/>
    </source>
</evidence>
<dbReference type="PANTHER" id="PTHR21716">
    <property type="entry name" value="TRANSMEMBRANE PROTEIN"/>
    <property type="match status" value="1"/>
</dbReference>
<evidence type="ECO:0000256" key="2">
    <source>
        <dbReference type="ARBA" id="ARBA00009773"/>
    </source>
</evidence>
<sequence>MSSRPIATAQILTGAAAAMALLYFLSGILIPLVIAFVLVVLVDAVVAFINNRWPKAPKWVVSAAAGLVVILSASGGMFVLAQGAVQVVQSGPALVERVDSVVLNVSSSAGLNRPLHVQSLIGDVSIPRIAGYVLSAVQGVAGAVLLIIIYFGFMVAGRRRIRDKIDAIADTSAKRRTIKDILKHIAADIRTYLWVQAVTGLMVALAAAAVMLAVGLDNVLFWSVIFFLLTFIPNIGVTIGSIAPALFALLQFDTIWQAVAIFAVIQVAAFVVGNLIYPRMQADTQNIDPVTTIVALSLWTFLWGIPGAFLAVPMTLMLMMAFAQFESTRWVAAALSNDGRPNFRKSVGDQ</sequence>
<name>A0ABT0RCK2_9SPHN</name>
<proteinExistence type="inferred from homology"/>
<feature type="transmembrane region" description="Helical" evidence="6">
    <location>
        <begin position="61"/>
        <end position="81"/>
    </location>
</feature>
<keyword evidence="5 6" id="KW-0472">Membrane</keyword>
<keyword evidence="8" id="KW-1185">Reference proteome</keyword>
<comment type="caution">
    <text evidence="7">The sequence shown here is derived from an EMBL/GenBank/DDBJ whole genome shotgun (WGS) entry which is preliminary data.</text>
</comment>
<dbReference type="RefSeq" id="WP_249866961.1">
    <property type="nucleotide sequence ID" value="NZ_JAMGBC010000001.1"/>
</dbReference>